<dbReference type="GO" id="GO:0005198">
    <property type="term" value="F:structural molecule activity"/>
    <property type="evidence" value="ECO:0007669"/>
    <property type="project" value="InterPro"/>
</dbReference>
<evidence type="ECO:0000313" key="2">
    <source>
        <dbReference type="EMBL" id="SET61326.1"/>
    </source>
</evidence>
<protein>
    <submittedName>
        <fullName evidence="2">Conserved hypothetical phage tail region protein</fullName>
    </submittedName>
</protein>
<proteinExistence type="predicted"/>
<reference evidence="2 3" key="1">
    <citation type="submission" date="2016-10" db="EMBL/GenBank/DDBJ databases">
        <authorList>
            <person name="Varghese N."/>
            <person name="Submissions S."/>
        </authorList>
    </citation>
    <scope>NUCLEOTIDE SEQUENCE [LARGE SCALE GENOMIC DNA]</scope>
    <source>
        <strain evidence="2 3">DSM 16525</strain>
    </source>
</reference>
<keyword evidence="3" id="KW-1185">Reference proteome</keyword>
<dbReference type="RefSeq" id="WP_046716006.1">
    <property type="nucleotide sequence ID" value="NZ_BJXR01000013.1"/>
</dbReference>
<comment type="caution">
    <text evidence="1">The sequence shown here is derived from an EMBL/GenBank/DDBJ whole genome shotgun (WGS) entry which is preliminary data.</text>
</comment>
<dbReference type="EMBL" id="BJXR01000013">
    <property type="protein sequence ID" value="GEN05996.1"/>
    <property type="molecule type" value="Genomic_DNA"/>
</dbReference>
<dbReference type="InterPro" id="IPR010667">
    <property type="entry name" value="Phage_T4_Gp19"/>
</dbReference>
<dbReference type="NCBIfam" id="TIGR02241">
    <property type="entry name" value="conserved hypothetical phage tail region protein"/>
    <property type="match status" value="1"/>
</dbReference>
<gene>
    <name evidence="1" type="ORF">MFU01_10330</name>
    <name evidence="2" type="ORF">SAMN05443572_102887</name>
</gene>
<accession>A0A511SVR2</accession>
<sequence length="176" mass="19470">MSEPYYPPGAFYFSVSVLGSATLLAAASDLDASFQEISGIEARWDTEDVTEGGENRFIHKLPKAARYSNLVLKRGVVTRDSFLAEWFGQSVGSGLSLPLLPQNILVLLLNEEGLPLVAWGFVNAWPLRWQVSPMSSQENRILTESLELSYNYFERVNLGSPASVAIKLAQLTSRLM</sequence>
<evidence type="ECO:0000313" key="3">
    <source>
        <dbReference type="Proteomes" id="UP000183760"/>
    </source>
</evidence>
<dbReference type="EMBL" id="FOIB01000002">
    <property type="protein sequence ID" value="SET61326.1"/>
    <property type="molecule type" value="Genomic_DNA"/>
</dbReference>
<reference evidence="1 4" key="2">
    <citation type="submission" date="2019-07" db="EMBL/GenBank/DDBJ databases">
        <title>Whole genome shotgun sequence of Myxococcus fulvus NBRC 100333.</title>
        <authorList>
            <person name="Hosoyama A."/>
            <person name="Uohara A."/>
            <person name="Ohji S."/>
            <person name="Ichikawa N."/>
        </authorList>
    </citation>
    <scope>NUCLEOTIDE SEQUENCE [LARGE SCALE GENOMIC DNA]</scope>
    <source>
        <strain evidence="1 4">NBRC 100333</strain>
    </source>
</reference>
<dbReference type="PANTHER" id="PTHR38009">
    <property type="entry name" value="CONSERVED HYPOTHETICAL PHAGE TAIL PROTEIN"/>
    <property type="match status" value="1"/>
</dbReference>
<dbReference type="OrthoDB" id="9799891at2"/>
<dbReference type="InterPro" id="IPR011747">
    <property type="entry name" value="CHP02241"/>
</dbReference>
<organism evidence="1 4">
    <name type="scientific">Myxococcus fulvus</name>
    <dbReference type="NCBI Taxonomy" id="33"/>
    <lineage>
        <taxon>Bacteria</taxon>
        <taxon>Pseudomonadati</taxon>
        <taxon>Myxococcota</taxon>
        <taxon>Myxococcia</taxon>
        <taxon>Myxococcales</taxon>
        <taxon>Cystobacterineae</taxon>
        <taxon>Myxococcaceae</taxon>
        <taxon>Myxococcus</taxon>
    </lineage>
</organism>
<evidence type="ECO:0000313" key="1">
    <source>
        <dbReference type="EMBL" id="GEN05996.1"/>
    </source>
</evidence>
<dbReference type="STRING" id="1334629.MFUL124B02_35665"/>
<dbReference type="Proteomes" id="UP000321514">
    <property type="component" value="Unassembled WGS sequence"/>
</dbReference>
<dbReference type="AlphaFoldDB" id="A0A511SVR2"/>
<evidence type="ECO:0000313" key="4">
    <source>
        <dbReference type="Proteomes" id="UP000321514"/>
    </source>
</evidence>
<name>A0A511SVR2_MYXFU</name>
<dbReference type="Proteomes" id="UP000183760">
    <property type="component" value="Unassembled WGS sequence"/>
</dbReference>
<dbReference type="PANTHER" id="PTHR38009:SF1">
    <property type="entry name" value="CONSERVED HYPOTHETICAL PHAGE TAIL PROTEIN"/>
    <property type="match status" value="1"/>
</dbReference>
<dbReference type="Pfam" id="PF06841">
    <property type="entry name" value="Phage_T4_gp19"/>
    <property type="match status" value="1"/>
</dbReference>